<evidence type="ECO:0000259" key="2">
    <source>
        <dbReference type="Pfam" id="PF21678"/>
    </source>
</evidence>
<dbReference type="OrthoDB" id="10051416at2759"/>
<feature type="compositionally biased region" description="Low complexity" evidence="1">
    <location>
        <begin position="1089"/>
        <end position="1101"/>
    </location>
</feature>
<dbReference type="GO" id="GO:0006113">
    <property type="term" value="P:fermentation"/>
    <property type="evidence" value="ECO:0007669"/>
    <property type="project" value="InterPro"/>
</dbReference>
<feature type="region of interest" description="Disordered" evidence="1">
    <location>
        <begin position="2774"/>
        <end position="2799"/>
    </location>
</feature>
<accession>A0A9N8YQU9</accession>
<proteinExistence type="predicted"/>
<evidence type="ECO:0000259" key="3">
    <source>
        <dbReference type="Pfam" id="PF25038"/>
    </source>
</evidence>
<feature type="region of interest" description="Disordered" evidence="1">
    <location>
        <begin position="1007"/>
        <end position="1034"/>
    </location>
</feature>
<feature type="compositionally biased region" description="Basic and acidic residues" evidence="1">
    <location>
        <begin position="3228"/>
        <end position="3242"/>
    </location>
</feature>
<protein>
    <submittedName>
        <fullName evidence="4">7211_t:CDS:1</fullName>
    </submittedName>
</protein>
<feature type="compositionally biased region" description="Polar residues" evidence="1">
    <location>
        <begin position="2070"/>
        <end position="2092"/>
    </location>
</feature>
<evidence type="ECO:0000313" key="5">
    <source>
        <dbReference type="Proteomes" id="UP000789831"/>
    </source>
</evidence>
<feature type="compositionally biased region" description="Low complexity" evidence="1">
    <location>
        <begin position="1114"/>
        <end position="1124"/>
    </location>
</feature>
<dbReference type="Pfam" id="PF21678">
    <property type="entry name" value="Csf1_N"/>
    <property type="match status" value="1"/>
</dbReference>
<dbReference type="InterPro" id="IPR056779">
    <property type="entry name" value="Csf1_C"/>
</dbReference>
<dbReference type="PANTHER" id="PTHR32085">
    <property type="entry name" value="PROTEIN CSF1"/>
    <property type="match status" value="1"/>
</dbReference>
<reference evidence="4" key="1">
    <citation type="submission" date="2021-06" db="EMBL/GenBank/DDBJ databases">
        <authorList>
            <person name="Kallberg Y."/>
            <person name="Tangrot J."/>
            <person name="Rosling A."/>
        </authorList>
    </citation>
    <scope>NUCLEOTIDE SEQUENCE</scope>
    <source>
        <strain evidence="4">MT106</strain>
    </source>
</reference>
<organism evidence="4 5">
    <name type="scientific">Ambispora gerdemannii</name>
    <dbReference type="NCBI Taxonomy" id="144530"/>
    <lineage>
        <taxon>Eukaryota</taxon>
        <taxon>Fungi</taxon>
        <taxon>Fungi incertae sedis</taxon>
        <taxon>Mucoromycota</taxon>
        <taxon>Glomeromycotina</taxon>
        <taxon>Glomeromycetes</taxon>
        <taxon>Archaeosporales</taxon>
        <taxon>Ambisporaceae</taxon>
        <taxon>Ambispora</taxon>
    </lineage>
</organism>
<dbReference type="Proteomes" id="UP000789831">
    <property type="component" value="Unassembled WGS sequence"/>
</dbReference>
<name>A0A9N8YQU9_9GLOM</name>
<feature type="compositionally biased region" description="Basic and acidic residues" evidence="1">
    <location>
        <begin position="31"/>
        <end position="41"/>
    </location>
</feature>
<dbReference type="InterPro" id="IPR029636">
    <property type="entry name" value="Csf1"/>
</dbReference>
<feature type="compositionally biased region" description="Acidic residues" evidence="1">
    <location>
        <begin position="42"/>
        <end position="57"/>
    </location>
</feature>
<feature type="region of interest" description="Disordered" evidence="1">
    <location>
        <begin position="1"/>
        <end position="57"/>
    </location>
</feature>
<feature type="domain" description="Csf1 C-terminal region" evidence="3">
    <location>
        <begin position="2576"/>
        <end position="3188"/>
    </location>
</feature>
<feature type="region of interest" description="Disordered" evidence="1">
    <location>
        <begin position="2485"/>
        <end position="2537"/>
    </location>
</feature>
<dbReference type="InterPro" id="IPR048636">
    <property type="entry name" value="Csf1_N"/>
</dbReference>
<feature type="domain" description="Csf1 C-terminal region" evidence="3">
    <location>
        <begin position="3263"/>
        <end position="3332"/>
    </location>
</feature>
<dbReference type="EMBL" id="CAJVPL010000060">
    <property type="protein sequence ID" value="CAG8440113.1"/>
    <property type="molecule type" value="Genomic_DNA"/>
</dbReference>
<evidence type="ECO:0000256" key="1">
    <source>
        <dbReference type="SAM" id="MobiDB-lite"/>
    </source>
</evidence>
<feature type="compositionally biased region" description="Polar residues" evidence="1">
    <location>
        <begin position="1018"/>
        <end position="1030"/>
    </location>
</feature>
<feature type="region of interest" description="Disordered" evidence="1">
    <location>
        <begin position="2994"/>
        <end position="3025"/>
    </location>
</feature>
<feature type="compositionally biased region" description="Polar residues" evidence="1">
    <location>
        <begin position="894"/>
        <end position="909"/>
    </location>
</feature>
<gene>
    <name evidence="4" type="ORF">AGERDE_LOCUS994</name>
</gene>
<feature type="domain" description="Csf1 N-terminal" evidence="2">
    <location>
        <begin position="170"/>
        <end position="590"/>
    </location>
</feature>
<sequence length="3342" mass="378048">MAQDENLKTSSYDALKDLLNKQQQTETSSSNDHDSSSVVERDGEEATEESSANEENDAMDYQNSFLQRILPIQIDCERGAIIAGNAHVPSILVAEFVQASGIYAAVRYIIHIGLFNSVGRKSSGFFSKILKYLPFLSDGRENDMTEWHGLPRYPSYLINNLPTIPIPDAADEYAKVPIILDCVELDMNYYVDVAGKVPRIPVPIDNTEELEIGNGDLAPEWGIDLSVSGGTVNYGPWADRQRHANFFFPPLYRSSVKTKQLESGQERLHTMLKFLVQFDTDTTLRILTRETSKDWIFAKDDDSEDDARPANNNREHGWLETTVGESSTIKLSLPMIFDENGYTNKVDIRFSQITVQTSVNYSNLLTAENCKIKCDLQNPLRWNQARQWIFNIDLDKQKIFLLRDHITLFQDLAKDWTSGPSVDLLHFIPMEYTINIGSKDIELYLYVNEHNIIDVPADIDDNAFFIICSKKLTSTVVLPFLNYEHEITKIPFNVEVTPGSVLMSPQTSQSLGAFLAENGKDFLDLDNFSIEGIYQYYSFVDPNHIESLSMKMFLKKAKLKLFGFVIRYVLNLQENYFGNYINFTTLEEYRLRRNGNGKTQQELDQQRLAAKPLADPFEVYIQLFVEDGTICLPENLYTSDNVSTIQFHELQLDLRNMDPYMDMDLTISPLTWSFSSDSNTRRNTMKSKPLSFSDNYLFIDELHIYAHRLFGPLPVLATYVCNWDINIGTISGQLKPSFLLSLFSFGKSFAYHLVDDENAFPMQYVVKLDPDVTFLNVIVKEVDISIWGQDSGSQFLLKEGLQIQFDDLSNEKFTQKVVFNMPDLVIRNTEDHPWVEVASFECAFDVTLYRTTSGWRKRVQEQQAFLKEQDQKTLRVPFLYDGATGNRENDDTDANSPWDTESSHSSVINDNNGTAAFHARKNMMVFGKIYDFLGRNENSDEEQEHLLLVDDDCASLNGSGISVSNSSFVTASDRDLDEFYLESEDSVDSDETFIDDIRNAEINIGRDAASEDEEYQKSSDSSLPETTATFPISPSIPRSIPYGSSLRRYRISAKKYFANFSSSYLRPFRAEFVPAREVEPLLIDEENSQSFKSSPFSKNKSAATDESPEETLSDDTTTMTPTLSNEDNETKMTIVFESTKSVKILLTPIFLKIVQEILEAVKSEHWNLESMLDYIQVDYVGDLTKLFPFKYTTTQFAISIPRVQLHFIQDVMLPDDLTNVSDEYASIRTRYDLTDTVLCAADIVFEQSLITGLMKFEDTSFHVKDKSKNFEHTLKLVDSRMCLDFEALKLNVHFVAGSNPIGIFGIPQTSHHFKNSSFSSEPVSNEPVVLDIFLDHVKVKLTGNTQPTYFSLDMGNFTTIFISQSVEILTGAIYSWLLFADDLSIILNSFQNRAKKQLQKLIYEIALFSDERPIENDPPYLTRSSIVLRLGATNFKNDDGWKILVRIRYCKRFMPPESLDQLQATLTSGDLSTVDPTQMFNKVQEVFSKWRHWELGNLSNSRLFTKLFEQCVSNEGRGTSDVLTEIQQFLTSSSRFVHIRINLIAVSNIEEQCQNSVTIGPIEVDFECHYRTDGIPPSEFYQANNSDSRKSNESNENIVVGQDEKNVVPAGYLNVIFRFNSKKINVNVNPEMLAFAKHCLKVQRVYTSKFKYLSHKNKNSVSVCVEPGSSSSLGFSLNALLSRIEIVAHGIFTLQTIAVTASAQNLEAHAQLSNFNVTSLFYNPRTINTIDKAELENASLNRSSIHPGSRGSGGRSSSKLIFSTVGGIENITMSIKERLYSSSSSNTLISVEFSGIGTNVALVRQYSPQLIQKNDPKRESLNIFVKFQTISVRAPQSLLKLYTFVEKWREENLPSYDFLFKRLMDEWEEQRKTTTTHAKKQYPHHSTPYISKNKKMEMKFQFLLKKFSFQSHLLPSLRFHYDAWDLFFLLHQKPTLHDMIHMDYYGQLTKQEIRFVTRHRHKNKSAAGIPIVDESNEDQQQAAFTIPAIRTTGMIRPYEQRKSGMAKKAISSPKYSKLEASVTLDLVKLKLNVNIIDHLLTAQSLLGNELNDVLDVFAFSSKKFKERGNASRNTPLSSANSSTSKMSQDPNVSSKNLLCSIKISLSGLRISASSPNAVGFFETNILNGLITNVHSVDIEKSAKVSWKFSAQNFSLSLNHNTGSDLVDDDVRKFRIAYILIDLVLQNNEDYDYYSKPREAISSSEEKDSTESFFLTLSKVHAVMQPIALGRLMDLYVYYSGELERRKELKASEINQLSKNTREILRSLDVQIPKYKTKSKSLLDEKVLSLRINRFAVALPLDLREEGISAAAQRAGGTQIPAFLFSTTSMDFITRKWRSSCASLKELCFQFVPQFDQSNEEHFSAQSHPKMNRIHYPEISCEVHALGTKDKKQIFIDSRVEGFDVDIGGNIVNHINSLGEIYAASRERLEAFTAEANLGSQSQPKGKAKATTKSASSSSKASKENTQSNLVELEIKASFTAKSGNLKLYPKNHSTRQQSLKSNKSTEKSKSSRSRSTSTQFPPRLNLDFIPASSYDEPSKQAESGIDIITIPGLSLNTTYRTVIGQVPGSFPDASRRRLHVELVIHPSENTLYPSLVPFIKDIIDGLKLGIQKSSDKKAIAIQDSSPPIYGMNITCYFKLSSTTFNLSCQPTSKVFCFLNWEEGNFLVVSDSSDADVQSITCFGKIRGASGNIRHTYSPEDCLRTETKDMSFNATLMSRRTDTVNDDSISIIVDFPQITADLNIRYLQDLLLLKTIWLDQATKLYEETVQYESLKPTNQDTSNISNKEQSSYTHEDSENNTAKAKPYSVYILLRLKQLDLSSDLGQVIGKVRFNTQNIRVRTKRVPGVLRKVIISTDLLDIQSEGRLQGSATMTGLNFSTWLRVAPTYPTIDSTSVTKILFGTEQIRSSLEYEYQKILIVEVDPMELKITDQWNNVTSEKAQVLIHADIILRRIQAIVAVKTIPIFIHMSDKLLASIEEKRLYAANEISKYTATASNKQNQTTPLTPAFPSATTEDNNSPVSESNENETRITFQALNIGGMSVHPVGKITIALELAHLIVFPNHFYDSDCVQTKSDVLKIDMKCSADSEKQVFRELVMHLDGITLSKNSCKKLSHKDEKEFKFQQWFDHVNSSSSKKIFTLPRTNLTMTTSQAENSKIIDHKFATDFGGKVDVALNFGLIRYLQELVTLYKEQLKKHSIGIGENPKSPVSTSTSTSPTKQGPSPISSKTNDHLTKSAPKDGKMPAHQSVTDESTTANTSSGASEQRQHTFRYNPLEPVKLEPQLRIMGDATPPLEWVGVQRAKIPGFVHTMVMMNLDEVLTMVYDIYAKELQDLRANKLHLKR</sequence>
<feature type="compositionally biased region" description="Polar residues" evidence="1">
    <location>
        <begin position="2994"/>
        <end position="3004"/>
    </location>
</feature>
<keyword evidence="5" id="KW-1185">Reference proteome</keyword>
<feature type="region of interest" description="Disordered" evidence="1">
    <location>
        <begin position="3199"/>
        <end position="3270"/>
    </location>
</feature>
<comment type="caution">
    <text evidence="4">The sequence shown here is derived from an EMBL/GenBank/DDBJ whole genome shotgun (WGS) entry which is preliminary data.</text>
</comment>
<feature type="compositionally biased region" description="Low complexity" evidence="1">
    <location>
        <begin position="3014"/>
        <end position="3023"/>
    </location>
</feature>
<dbReference type="PANTHER" id="PTHR32085:SF3">
    <property type="entry name" value="PROTEIN CSF1"/>
    <property type="match status" value="1"/>
</dbReference>
<feature type="region of interest" description="Disordered" evidence="1">
    <location>
        <begin position="2068"/>
        <end position="2092"/>
    </location>
</feature>
<feature type="region of interest" description="Disordered" evidence="1">
    <location>
        <begin position="1089"/>
        <end position="1126"/>
    </location>
</feature>
<dbReference type="Pfam" id="PF25038">
    <property type="entry name" value="Csf1_C"/>
    <property type="match status" value="2"/>
</dbReference>
<feature type="region of interest" description="Disordered" evidence="1">
    <location>
        <begin position="882"/>
        <end position="909"/>
    </location>
</feature>
<feature type="region of interest" description="Disordered" evidence="1">
    <location>
        <begin position="2434"/>
        <end position="2466"/>
    </location>
</feature>
<dbReference type="GO" id="GO:0016020">
    <property type="term" value="C:membrane"/>
    <property type="evidence" value="ECO:0007669"/>
    <property type="project" value="InterPro"/>
</dbReference>
<feature type="compositionally biased region" description="Low complexity" evidence="1">
    <location>
        <begin position="2448"/>
        <end position="2459"/>
    </location>
</feature>
<feature type="compositionally biased region" description="Polar residues" evidence="1">
    <location>
        <begin position="2774"/>
        <end position="2791"/>
    </location>
</feature>
<evidence type="ECO:0000313" key="4">
    <source>
        <dbReference type="EMBL" id="CAG8440113.1"/>
    </source>
</evidence>
<feature type="compositionally biased region" description="Polar residues" evidence="1">
    <location>
        <begin position="3246"/>
        <end position="3263"/>
    </location>
</feature>
<feature type="compositionally biased region" description="Low complexity" evidence="1">
    <location>
        <begin position="3204"/>
        <end position="3223"/>
    </location>
</feature>